<gene>
    <name evidence="1" type="ORF">RF11_00745</name>
</gene>
<organism evidence="1 2">
    <name type="scientific">Thelohanellus kitauei</name>
    <name type="common">Myxosporean</name>
    <dbReference type="NCBI Taxonomy" id="669202"/>
    <lineage>
        <taxon>Eukaryota</taxon>
        <taxon>Metazoa</taxon>
        <taxon>Cnidaria</taxon>
        <taxon>Myxozoa</taxon>
        <taxon>Myxosporea</taxon>
        <taxon>Bivalvulida</taxon>
        <taxon>Platysporina</taxon>
        <taxon>Myxobolidae</taxon>
        <taxon>Thelohanellus</taxon>
    </lineage>
</organism>
<evidence type="ECO:0000313" key="2">
    <source>
        <dbReference type="Proteomes" id="UP000031668"/>
    </source>
</evidence>
<keyword evidence="2" id="KW-1185">Reference proteome</keyword>
<dbReference type="EMBL" id="JWZT01001949">
    <property type="protein sequence ID" value="KII70845.1"/>
    <property type="molecule type" value="Genomic_DNA"/>
</dbReference>
<name>A0A0C2N3B5_THEKT</name>
<protein>
    <submittedName>
        <fullName evidence="1">Uncharacterized protein</fullName>
    </submittedName>
</protein>
<comment type="caution">
    <text evidence="1">The sequence shown here is derived from an EMBL/GenBank/DDBJ whole genome shotgun (WGS) entry which is preliminary data.</text>
</comment>
<sequence length="145" mass="17256">MNSDDILIFKMIQFREKLISIIKKILKMKPIVNVKSDLKNFIKTNNRRLHRALKAKLKEIHKNYTRYSDLSKSQRSNVRMGLRVAAQKLMGEYLDTEKYMNRVAAKINPIKRQTDKWVVVQKRIMKELEQLNEELRNAKICSHLT</sequence>
<dbReference type="AlphaFoldDB" id="A0A0C2N3B5"/>
<evidence type="ECO:0000313" key="1">
    <source>
        <dbReference type="EMBL" id="KII70845.1"/>
    </source>
</evidence>
<proteinExistence type="predicted"/>
<dbReference type="Proteomes" id="UP000031668">
    <property type="component" value="Unassembled WGS sequence"/>
</dbReference>
<reference evidence="1 2" key="1">
    <citation type="journal article" date="2014" name="Genome Biol. Evol.">
        <title>The genome of the myxosporean Thelohanellus kitauei shows adaptations to nutrient acquisition within its fish host.</title>
        <authorList>
            <person name="Yang Y."/>
            <person name="Xiong J."/>
            <person name="Zhou Z."/>
            <person name="Huo F."/>
            <person name="Miao W."/>
            <person name="Ran C."/>
            <person name="Liu Y."/>
            <person name="Zhang J."/>
            <person name="Feng J."/>
            <person name="Wang M."/>
            <person name="Wang M."/>
            <person name="Wang L."/>
            <person name="Yao B."/>
        </authorList>
    </citation>
    <scope>NUCLEOTIDE SEQUENCE [LARGE SCALE GENOMIC DNA]</scope>
    <source>
        <strain evidence="1">Wuqing</strain>
    </source>
</reference>
<accession>A0A0C2N3B5</accession>